<dbReference type="Proteomes" id="UP001642360">
    <property type="component" value="Unassembled WGS sequence"/>
</dbReference>
<protein>
    <submittedName>
        <fullName evidence="2">Uncharacterized protein</fullName>
    </submittedName>
</protein>
<evidence type="ECO:0000256" key="1">
    <source>
        <dbReference type="SAM" id="Phobius"/>
    </source>
</evidence>
<dbReference type="AlphaFoldDB" id="A0ABC8RXJ8"/>
<evidence type="ECO:0000313" key="3">
    <source>
        <dbReference type="Proteomes" id="UP001642360"/>
    </source>
</evidence>
<evidence type="ECO:0000313" key="2">
    <source>
        <dbReference type="EMBL" id="CAK9148290.1"/>
    </source>
</evidence>
<keyword evidence="3" id="KW-1185">Reference proteome</keyword>
<gene>
    <name evidence="2" type="ORF">ILEXP_LOCUS16220</name>
</gene>
<keyword evidence="1" id="KW-0472">Membrane</keyword>
<organism evidence="2 3">
    <name type="scientific">Ilex paraguariensis</name>
    <name type="common">yerba mate</name>
    <dbReference type="NCBI Taxonomy" id="185542"/>
    <lineage>
        <taxon>Eukaryota</taxon>
        <taxon>Viridiplantae</taxon>
        <taxon>Streptophyta</taxon>
        <taxon>Embryophyta</taxon>
        <taxon>Tracheophyta</taxon>
        <taxon>Spermatophyta</taxon>
        <taxon>Magnoliopsida</taxon>
        <taxon>eudicotyledons</taxon>
        <taxon>Gunneridae</taxon>
        <taxon>Pentapetalae</taxon>
        <taxon>asterids</taxon>
        <taxon>campanulids</taxon>
        <taxon>Aquifoliales</taxon>
        <taxon>Aquifoliaceae</taxon>
        <taxon>Ilex</taxon>
    </lineage>
</organism>
<dbReference type="EMBL" id="CAUOFW020001726">
    <property type="protein sequence ID" value="CAK9148290.1"/>
    <property type="molecule type" value="Genomic_DNA"/>
</dbReference>
<proteinExistence type="predicted"/>
<sequence>MMEKKDTSSNNIQPPATHSGAMTTIWESWWSRLMRTKPSITGTDVSLEGSLISPSTPSEHTTNVCLTTLELPYPFIYLYSILSQVISMCVCVCVCVCEREREREREPSLRVYNPTRELTPSIICINFFFLNNMQ</sequence>
<feature type="transmembrane region" description="Helical" evidence="1">
    <location>
        <begin position="76"/>
        <end position="97"/>
    </location>
</feature>
<keyword evidence="1" id="KW-0812">Transmembrane</keyword>
<accession>A0ABC8RXJ8</accession>
<comment type="caution">
    <text evidence="2">The sequence shown here is derived from an EMBL/GenBank/DDBJ whole genome shotgun (WGS) entry which is preliminary data.</text>
</comment>
<name>A0ABC8RXJ8_9AQUA</name>
<reference evidence="2 3" key="1">
    <citation type="submission" date="2024-02" db="EMBL/GenBank/DDBJ databases">
        <authorList>
            <person name="Vignale AGUSTIN F."/>
            <person name="Sosa J E."/>
            <person name="Modenutti C."/>
        </authorList>
    </citation>
    <scope>NUCLEOTIDE SEQUENCE [LARGE SCALE GENOMIC DNA]</scope>
</reference>
<keyword evidence="1" id="KW-1133">Transmembrane helix</keyword>